<dbReference type="OrthoDB" id="3174546at2"/>
<dbReference type="InterPro" id="IPR014729">
    <property type="entry name" value="Rossmann-like_a/b/a_fold"/>
</dbReference>
<dbReference type="SUPFAM" id="SSF52402">
    <property type="entry name" value="Adenine nucleotide alpha hydrolases-like"/>
    <property type="match status" value="2"/>
</dbReference>
<evidence type="ECO:0000259" key="3">
    <source>
        <dbReference type="Pfam" id="PF00582"/>
    </source>
</evidence>
<dbReference type="InterPro" id="IPR006015">
    <property type="entry name" value="Universal_stress_UspA"/>
</dbReference>
<evidence type="ECO:0000313" key="5">
    <source>
        <dbReference type="Proteomes" id="UP000093757"/>
    </source>
</evidence>
<dbReference type="Gene3D" id="3.40.50.620">
    <property type="entry name" value="HUPs"/>
    <property type="match status" value="2"/>
</dbReference>
<evidence type="ECO:0000256" key="1">
    <source>
        <dbReference type="ARBA" id="ARBA00008791"/>
    </source>
</evidence>
<feature type="compositionally biased region" description="Polar residues" evidence="2">
    <location>
        <begin position="274"/>
        <end position="284"/>
    </location>
</feature>
<feature type="region of interest" description="Disordered" evidence="2">
    <location>
        <begin position="257"/>
        <end position="284"/>
    </location>
</feature>
<evidence type="ECO:0000256" key="2">
    <source>
        <dbReference type="SAM" id="MobiDB-lite"/>
    </source>
</evidence>
<organism evidence="4 5">
    <name type="scientific">Mycobacterium gordonae</name>
    <dbReference type="NCBI Taxonomy" id="1778"/>
    <lineage>
        <taxon>Bacteria</taxon>
        <taxon>Bacillati</taxon>
        <taxon>Actinomycetota</taxon>
        <taxon>Actinomycetes</taxon>
        <taxon>Mycobacteriales</taxon>
        <taxon>Mycobacteriaceae</taxon>
        <taxon>Mycobacterium</taxon>
    </lineage>
</organism>
<dbReference type="Pfam" id="PF00582">
    <property type="entry name" value="Usp"/>
    <property type="match status" value="1"/>
</dbReference>
<reference evidence="4 5" key="1">
    <citation type="submission" date="2016-06" db="EMBL/GenBank/DDBJ databases">
        <authorList>
            <person name="Kjaerup R.B."/>
            <person name="Dalgaard T.S."/>
            <person name="Juul-Madsen H.R."/>
        </authorList>
    </citation>
    <scope>NUCLEOTIDE SEQUENCE [LARGE SCALE GENOMIC DNA]</scope>
    <source>
        <strain evidence="4 5">1245752.6</strain>
    </source>
</reference>
<dbReference type="Proteomes" id="UP000093757">
    <property type="component" value="Unassembled WGS sequence"/>
</dbReference>
<comment type="similarity">
    <text evidence="1">Belongs to the universal stress protein A family.</text>
</comment>
<name>A0A1A6B7C0_MYCGO</name>
<comment type="caution">
    <text evidence="4">The sequence shown here is derived from an EMBL/GenBank/DDBJ whole genome shotgun (WGS) entry which is preliminary data.</text>
</comment>
<accession>A0A1A6B7C0</accession>
<dbReference type="PANTHER" id="PTHR46268">
    <property type="entry name" value="STRESS RESPONSE PROTEIN NHAX"/>
    <property type="match status" value="1"/>
</dbReference>
<dbReference type="AlphaFoldDB" id="A0A1A6B7C0"/>
<sequence>MANRGADLGIVVGVNGSSSSAIAVQWAAHDATLRDAPLTLAHAARTRSQRERGQQVLDEALRTVADPVRVRCEMPCATPVFALADLSKHADLVVVGCPGSGAMPQCQSCSVSSTLIHHAHCPVVVIHDDVRLGPDSLAAPVLLGIDESADAELAMEIAFFEASSRGVGLVAVPTCQASNGLDENMAAFAGWIDRYPEVTVQRLPALADPAPQLVDHAKKAQLVVLGGQGSGGFAATLFSPGSAGTVTMSQVPIIVARTSGGPGRSRRPHSVSSTPPQGQSAHPG</sequence>
<gene>
    <name evidence="4" type="ORF">A9W98_03275</name>
</gene>
<dbReference type="PRINTS" id="PR01438">
    <property type="entry name" value="UNVRSLSTRESS"/>
</dbReference>
<proteinExistence type="inferred from homology"/>
<evidence type="ECO:0000313" key="4">
    <source>
        <dbReference type="EMBL" id="OBR98246.1"/>
    </source>
</evidence>
<protein>
    <recommendedName>
        <fullName evidence="3">UspA domain-containing protein</fullName>
    </recommendedName>
</protein>
<dbReference type="PANTHER" id="PTHR46268:SF6">
    <property type="entry name" value="UNIVERSAL STRESS PROTEIN UP12"/>
    <property type="match status" value="1"/>
</dbReference>
<dbReference type="InterPro" id="IPR006016">
    <property type="entry name" value="UspA"/>
</dbReference>
<dbReference type="EMBL" id="MAEM01000532">
    <property type="protein sequence ID" value="OBR98246.1"/>
    <property type="molecule type" value="Genomic_DNA"/>
</dbReference>
<feature type="domain" description="UspA" evidence="3">
    <location>
        <begin position="57"/>
        <end position="127"/>
    </location>
</feature>